<dbReference type="EMBL" id="PGEM01000085">
    <property type="protein sequence ID" value="PPJ62961.1"/>
    <property type="molecule type" value="Genomic_DNA"/>
</dbReference>
<keyword evidence="2" id="KW-1185">Reference proteome</keyword>
<dbReference type="AlphaFoldDB" id="A0A2S6CTE8"/>
<evidence type="ECO:0000313" key="2">
    <source>
        <dbReference type="Proteomes" id="UP000239589"/>
    </source>
</evidence>
<protein>
    <recommendedName>
        <fullName evidence="3">HetZ-related protein 2</fullName>
    </recommendedName>
</protein>
<name>A0A2S6CTE8_9CYAN</name>
<reference evidence="1 2" key="1">
    <citation type="submission" date="2018-02" db="EMBL/GenBank/DDBJ databases">
        <title>Discovery of a pederin family compound in a non-symbiotic bloom-forming cyanobacterium.</title>
        <authorList>
            <person name="Kust A."/>
            <person name="Mares J."/>
            <person name="Jokela J."/>
            <person name="Urajova P."/>
            <person name="Hajek J."/>
            <person name="Saurav K."/>
            <person name="Voracova K."/>
            <person name="Fewer D.P."/>
            <person name="Haapaniemi E."/>
            <person name="Permi P."/>
            <person name="Rehakova K."/>
            <person name="Sivonen K."/>
            <person name="Hrouzek P."/>
        </authorList>
    </citation>
    <scope>NUCLEOTIDE SEQUENCE [LARGE SCALE GENOMIC DNA]</scope>
    <source>
        <strain evidence="1 2">CHARLIE-1</strain>
    </source>
</reference>
<accession>A0A2S6CTE8</accession>
<dbReference type="NCBIfam" id="NF037965">
    <property type="entry name" value="HetZ_rel_2"/>
    <property type="match status" value="1"/>
</dbReference>
<evidence type="ECO:0008006" key="3">
    <source>
        <dbReference type="Google" id="ProtNLM"/>
    </source>
</evidence>
<comment type="caution">
    <text evidence="1">The sequence shown here is derived from an EMBL/GenBank/DDBJ whole genome shotgun (WGS) entry which is preliminary data.</text>
</comment>
<evidence type="ECO:0000313" key="1">
    <source>
        <dbReference type="EMBL" id="PPJ62961.1"/>
    </source>
</evidence>
<dbReference type="RefSeq" id="WP_104388179.1">
    <property type="nucleotide sequence ID" value="NZ_PGEM01000085.1"/>
</dbReference>
<dbReference type="Proteomes" id="UP000239589">
    <property type="component" value="Unassembled WGS sequence"/>
</dbReference>
<dbReference type="OrthoDB" id="417276at2"/>
<dbReference type="InterPro" id="IPR048033">
    <property type="entry name" value="HetZ-rel_2"/>
</dbReference>
<sequence length="395" mass="46310">MAVVMQTLQQSFEERNIAMTQERVNLAQYWQQRLAIECPEENQATKQSIISWLLGADLERFDTLNIKELDIAKQAMEYRWRILQKRYLGTSRERAYRQLITRLGSVVAIRNKIQTWVSLSRDRQRSVVDVLQEVLQELMQSDSYIQQQMTHIAALTTDKRLRDTLLFASIEEYCLRPVRNQPILMYRFVNYLRRIQRGGLTQVPTSELVKLVSEEVLAENNDNPVSLVDNQAIAQYQENRHLEEQQASRQSVQEEFEQYLLKNIGQQAVDWLRLYLQGKSQEEIAKKLNKPIQEVYRLREKLSYHAVRVFAIKGQPELVENWLSISLQEHHLGLTEAKWQQLEQQLSPLSQQVLSLRKAGNSIEAIAQQLQIKPHQVLGEWTKIYLAAQTLRTQN</sequence>
<organism evidence="1 2">
    <name type="scientific">Cuspidothrix issatschenkoi CHARLIE-1</name>
    <dbReference type="NCBI Taxonomy" id="2052836"/>
    <lineage>
        <taxon>Bacteria</taxon>
        <taxon>Bacillati</taxon>
        <taxon>Cyanobacteriota</taxon>
        <taxon>Cyanophyceae</taxon>
        <taxon>Nostocales</taxon>
        <taxon>Aphanizomenonaceae</taxon>
        <taxon>Cuspidothrix</taxon>
    </lineage>
</organism>
<proteinExistence type="predicted"/>
<gene>
    <name evidence="1" type="ORF">CUN59_12620</name>
</gene>